<feature type="signal peptide" evidence="7">
    <location>
        <begin position="1"/>
        <end position="26"/>
    </location>
</feature>
<proteinExistence type="inferred from homology"/>
<evidence type="ECO:0000313" key="9">
    <source>
        <dbReference type="Proteomes" id="UP000031443"/>
    </source>
</evidence>
<evidence type="ECO:0000256" key="6">
    <source>
        <dbReference type="SAM" id="Phobius"/>
    </source>
</evidence>
<dbReference type="Pfam" id="PF02535">
    <property type="entry name" value="Zip"/>
    <property type="match status" value="1"/>
</dbReference>
<feature type="transmembrane region" description="Helical" evidence="6">
    <location>
        <begin position="134"/>
        <end position="155"/>
    </location>
</feature>
<dbReference type="EMBL" id="KB547351">
    <property type="protein sequence ID" value="EMP31031.1"/>
    <property type="molecule type" value="Genomic_DNA"/>
</dbReference>
<evidence type="ECO:0000256" key="1">
    <source>
        <dbReference type="ARBA" id="ARBA00004141"/>
    </source>
</evidence>
<feature type="transmembrane region" description="Helical" evidence="6">
    <location>
        <begin position="95"/>
        <end position="113"/>
    </location>
</feature>
<dbReference type="GO" id="GO:0071578">
    <property type="term" value="P:zinc ion import across plasma membrane"/>
    <property type="evidence" value="ECO:0007669"/>
    <property type="project" value="TreeGrafter"/>
</dbReference>
<dbReference type="eggNOG" id="KOG2693">
    <property type="taxonomic scope" value="Eukaryota"/>
</dbReference>
<accession>M7AZN8</accession>
<feature type="transmembrane region" description="Helical" evidence="6">
    <location>
        <begin position="67"/>
        <end position="89"/>
    </location>
</feature>
<evidence type="ECO:0000256" key="7">
    <source>
        <dbReference type="SAM" id="SignalP"/>
    </source>
</evidence>
<evidence type="ECO:0000256" key="3">
    <source>
        <dbReference type="ARBA" id="ARBA00022692"/>
    </source>
</evidence>
<comment type="similarity">
    <text evidence="2">Belongs to the ZIP transporter (TC 2.A.5) family.</text>
</comment>
<organism evidence="8 9">
    <name type="scientific">Chelonia mydas</name>
    <name type="common">Green sea-turtle</name>
    <name type="synonym">Chelonia agassizi</name>
    <dbReference type="NCBI Taxonomy" id="8469"/>
    <lineage>
        <taxon>Eukaryota</taxon>
        <taxon>Metazoa</taxon>
        <taxon>Chordata</taxon>
        <taxon>Craniata</taxon>
        <taxon>Vertebrata</taxon>
        <taxon>Euteleostomi</taxon>
        <taxon>Archelosauria</taxon>
        <taxon>Testudinata</taxon>
        <taxon>Testudines</taxon>
        <taxon>Cryptodira</taxon>
        <taxon>Durocryptodira</taxon>
        <taxon>Americhelydia</taxon>
        <taxon>Chelonioidea</taxon>
        <taxon>Cheloniidae</taxon>
        <taxon>Chelonia</taxon>
    </lineage>
</organism>
<evidence type="ECO:0000313" key="8">
    <source>
        <dbReference type="EMBL" id="EMP31031.1"/>
    </source>
</evidence>
<dbReference type="STRING" id="8469.M7AZN8"/>
<keyword evidence="3 6" id="KW-0812">Transmembrane</keyword>
<evidence type="ECO:0000256" key="4">
    <source>
        <dbReference type="ARBA" id="ARBA00022989"/>
    </source>
</evidence>
<comment type="subcellular location">
    <subcellularLocation>
        <location evidence="1">Membrane</location>
        <topology evidence="1">Multi-pass membrane protein</topology>
    </subcellularLocation>
</comment>
<dbReference type="PANTHER" id="PTHR12191:SF17">
    <property type="entry name" value="ZINC TRANSPORTER ZIP5"/>
    <property type="match status" value="1"/>
</dbReference>
<dbReference type="InterPro" id="IPR003689">
    <property type="entry name" value="ZIP"/>
</dbReference>
<keyword evidence="9" id="KW-1185">Reference proteome</keyword>
<dbReference type="PANTHER" id="PTHR12191">
    <property type="entry name" value="SOLUTE CARRIER FAMILY 39"/>
    <property type="match status" value="1"/>
</dbReference>
<dbReference type="AlphaFoldDB" id="M7AZN8"/>
<dbReference type="Proteomes" id="UP000031443">
    <property type="component" value="Unassembled WGS sequence"/>
</dbReference>
<sequence length="165" mass="17650">MGTQHCLYSTWRARAWLWAGLYPAAANNYTHDTGPTRRVPDASSGSRADLAGDFALLLQAGLPVKRVLLSNLMSASLAYLGMAVGTALSQGASPITPWIFSITAGIFLYVALVDMLPEMLRQSSGGSPKGPVTYFALQNLGFLLGAAIMMCIALFEGQMSFRVDL</sequence>
<reference evidence="9" key="1">
    <citation type="journal article" date="2013" name="Nat. Genet.">
        <title>The draft genomes of soft-shell turtle and green sea turtle yield insights into the development and evolution of the turtle-specific body plan.</title>
        <authorList>
            <person name="Wang Z."/>
            <person name="Pascual-Anaya J."/>
            <person name="Zadissa A."/>
            <person name="Li W."/>
            <person name="Niimura Y."/>
            <person name="Huang Z."/>
            <person name="Li C."/>
            <person name="White S."/>
            <person name="Xiong Z."/>
            <person name="Fang D."/>
            <person name="Wang B."/>
            <person name="Ming Y."/>
            <person name="Chen Y."/>
            <person name="Zheng Y."/>
            <person name="Kuraku S."/>
            <person name="Pignatelli M."/>
            <person name="Herrero J."/>
            <person name="Beal K."/>
            <person name="Nozawa M."/>
            <person name="Li Q."/>
            <person name="Wang J."/>
            <person name="Zhang H."/>
            <person name="Yu L."/>
            <person name="Shigenobu S."/>
            <person name="Wang J."/>
            <person name="Liu J."/>
            <person name="Flicek P."/>
            <person name="Searle S."/>
            <person name="Wang J."/>
            <person name="Kuratani S."/>
            <person name="Yin Y."/>
            <person name="Aken B."/>
            <person name="Zhang G."/>
            <person name="Irie N."/>
        </authorList>
    </citation>
    <scope>NUCLEOTIDE SEQUENCE [LARGE SCALE GENOMIC DNA]</scope>
</reference>
<evidence type="ECO:0000256" key="5">
    <source>
        <dbReference type="ARBA" id="ARBA00023136"/>
    </source>
</evidence>
<feature type="chain" id="PRO_5004079608" evidence="7">
    <location>
        <begin position="27"/>
        <end position="165"/>
    </location>
</feature>
<evidence type="ECO:0000256" key="2">
    <source>
        <dbReference type="ARBA" id="ARBA00006939"/>
    </source>
</evidence>
<protein>
    <submittedName>
        <fullName evidence="8">Zinc transporter ZIP10</fullName>
    </submittedName>
</protein>
<gene>
    <name evidence="8" type="ORF">UY3_11858</name>
</gene>
<keyword evidence="5 6" id="KW-0472">Membrane</keyword>
<dbReference type="GO" id="GO:0005385">
    <property type="term" value="F:zinc ion transmembrane transporter activity"/>
    <property type="evidence" value="ECO:0007669"/>
    <property type="project" value="TreeGrafter"/>
</dbReference>
<dbReference type="GO" id="GO:0005886">
    <property type="term" value="C:plasma membrane"/>
    <property type="evidence" value="ECO:0007669"/>
    <property type="project" value="TreeGrafter"/>
</dbReference>
<keyword evidence="4 6" id="KW-1133">Transmembrane helix</keyword>
<dbReference type="GO" id="GO:0030003">
    <property type="term" value="P:intracellular monoatomic cation homeostasis"/>
    <property type="evidence" value="ECO:0007669"/>
    <property type="project" value="TreeGrafter"/>
</dbReference>
<name>M7AZN8_CHEMY</name>
<dbReference type="GO" id="GO:0140410">
    <property type="term" value="F:monoatomic cation:bicarbonate symporter activity"/>
    <property type="evidence" value="ECO:0007669"/>
    <property type="project" value="TreeGrafter"/>
</dbReference>
<dbReference type="InterPro" id="IPR050799">
    <property type="entry name" value="ZIP_Transporter"/>
</dbReference>
<keyword evidence="7" id="KW-0732">Signal</keyword>